<evidence type="ECO:0000256" key="2">
    <source>
        <dbReference type="ARBA" id="ARBA00022741"/>
    </source>
</evidence>
<evidence type="ECO:0000259" key="6">
    <source>
        <dbReference type="PROSITE" id="PS50893"/>
    </source>
</evidence>
<feature type="domain" description="ABC transporter" evidence="6">
    <location>
        <begin position="30"/>
        <end position="269"/>
    </location>
</feature>
<name>A0A1G9S278_9ACTN</name>
<accession>A0A1G9S278</accession>
<gene>
    <name evidence="7" type="ORF">SAMN05444921_106131</name>
</gene>
<evidence type="ECO:0000256" key="5">
    <source>
        <dbReference type="SAM" id="MobiDB-lite"/>
    </source>
</evidence>
<dbReference type="SMART" id="SM00382">
    <property type="entry name" value="AAA"/>
    <property type="match status" value="1"/>
</dbReference>
<evidence type="ECO:0000256" key="1">
    <source>
        <dbReference type="ARBA" id="ARBA00022448"/>
    </source>
</evidence>
<dbReference type="GO" id="GO:0005315">
    <property type="term" value="F:phosphate transmembrane transporter activity"/>
    <property type="evidence" value="ECO:0007669"/>
    <property type="project" value="InterPro"/>
</dbReference>
<keyword evidence="3 7" id="KW-0067">ATP-binding</keyword>
<dbReference type="GO" id="GO:0005524">
    <property type="term" value="F:ATP binding"/>
    <property type="evidence" value="ECO:0007669"/>
    <property type="project" value="UniProtKB-KW"/>
</dbReference>
<dbReference type="RefSeq" id="WP_093653776.1">
    <property type="nucleotide sequence ID" value="NZ_FNHI01000006.1"/>
</dbReference>
<reference evidence="8" key="1">
    <citation type="submission" date="2016-10" db="EMBL/GenBank/DDBJ databases">
        <authorList>
            <person name="Varghese N."/>
            <person name="Submissions S."/>
        </authorList>
    </citation>
    <scope>NUCLEOTIDE SEQUENCE [LARGE SCALE GENOMIC DNA]</scope>
    <source>
        <strain evidence="8">CGMCC 4.7042</strain>
    </source>
</reference>
<protein>
    <submittedName>
        <fullName evidence="7">Phosphate transport system ATP-binding protein</fullName>
    </submittedName>
</protein>
<dbReference type="GO" id="GO:0016887">
    <property type="term" value="F:ATP hydrolysis activity"/>
    <property type="evidence" value="ECO:0007669"/>
    <property type="project" value="InterPro"/>
</dbReference>
<sequence length="283" mass="31071">MTTPPGHGPGGTRPPQPARSVTLPPSETVFEVGGLSVFYGDHEAVRDVNMNIGARQITAMIGPSGCGKSTVLRCFNRMNDLLPGARVAGKVRYHNEDLYGREVDPIEVRRRIGMVFQKPNPFPKSIYDNIAYGPRVGGFKGNLDDLVEETLTHAALWDEVKDKLRTSALALSGGQQQRLCIARTIAVEPEVILMDEPCSSLDPIATAKIEDLMEHLAQEFTIIVVTHNMQQAARVSEQTAFFSSEIDGSGVRHGRLIEFDETGTLFSNPSDQRTEDYISGRFG</sequence>
<proteinExistence type="predicted"/>
<evidence type="ECO:0000256" key="3">
    <source>
        <dbReference type="ARBA" id="ARBA00022840"/>
    </source>
</evidence>
<keyword evidence="4" id="KW-1278">Translocase</keyword>
<dbReference type="GO" id="GO:0035435">
    <property type="term" value="P:phosphate ion transmembrane transport"/>
    <property type="evidence" value="ECO:0007669"/>
    <property type="project" value="InterPro"/>
</dbReference>
<dbReference type="SUPFAM" id="SSF52540">
    <property type="entry name" value="P-loop containing nucleoside triphosphate hydrolases"/>
    <property type="match status" value="1"/>
</dbReference>
<organism evidence="7 8">
    <name type="scientific">Streptomyces wuyuanensis</name>
    <dbReference type="NCBI Taxonomy" id="1196353"/>
    <lineage>
        <taxon>Bacteria</taxon>
        <taxon>Bacillati</taxon>
        <taxon>Actinomycetota</taxon>
        <taxon>Actinomycetes</taxon>
        <taxon>Kitasatosporales</taxon>
        <taxon>Streptomycetaceae</taxon>
        <taxon>Streptomyces</taxon>
    </lineage>
</organism>
<dbReference type="AlphaFoldDB" id="A0A1G9S278"/>
<dbReference type="GO" id="GO:0016020">
    <property type="term" value="C:membrane"/>
    <property type="evidence" value="ECO:0007669"/>
    <property type="project" value="InterPro"/>
</dbReference>
<dbReference type="CDD" id="cd03260">
    <property type="entry name" value="ABC_PstB_phosphate_transporter"/>
    <property type="match status" value="1"/>
</dbReference>
<dbReference type="PANTHER" id="PTHR43423">
    <property type="entry name" value="ABC TRANSPORTER I FAMILY MEMBER 17"/>
    <property type="match status" value="1"/>
</dbReference>
<dbReference type="InterPro" id="IPR005670">
    <property type="entry name" value="PstB-like"/>
</dbReference>
<dbReference type="NCBIfam" id="TIGR00972">
    <property type="entry name" value="3a0107s01c2"/>
    <property type="match status" value="1"/>
</dbReference>
<dbReference type="Gene3D" id="3.40.50.300">
    <property type="entry name" value="P-loop containing nucleotide triphosphate hydrolases"/>
    <property type="match status" value="1"/>
</dbReference>
<dbReference type="STRING" id="1196353.SAMN05444921_106131"/>
<dbReference type="InterPro" id="IPR027417">
    <property type="entry name" value="P-loop_NTPase"/>
</dbReference>
<dbReference type="GeneID" id="40829574"/>
<keyword evidence="1" id="KW-0813">Transport</keyword>
<dbReference type="PANTHER" id="PTHR43423:SF1">
    <property type="entry name" value="ABC TRANSPORTER I FAMILY MEMBER 17"/>
    <property type="match status" value="1"/>
</dbReference>
<feature type="region of interest" description="Disordered" evidence="5">
    <location>
        <begin position="1"/>
        <end position="21"/>
    </location>
</feature>
<keyword evidence="2" id="KW-0547">Nucleotide-binding</keyword>
<dbReference type="InterPro" id="IPR003593">
    <property type="entry name" value="AAA+_ATPase"/>
</dbReference>
<dbReference type="PROSITE" id="PS50893">
    <property type="entry name" value="ABC_TRANSPORTER_2"/>
    <property type="match status" value="1"/>
</dbReference>
<dbReference type="InterPro" id="IPR003439">
    <property type="entry name" value="ABC_transporter-like_ATP-bd"/>
</dbReference>
<evidence type="ECO:0000313" key="7">
    <source>
        <dbReference type="EMBL" id="SDM29599.1"/>
    </source>
</evidence>
<evidence type="ECO:0000313" key="8">
    <source>
        <dbReference type="Proteomes" id="UP000199063"/>
    </source>
</evidence>
<dbReference type="Pfam" id="PF00005">
    <property type="entry name" value="ABC_tran"/>
    <property type="match status" value="1"/>
</dbReference>
<dbReference type="OrthoDB" id="7838608at2"/>
<dbReference type="PROSITE" id="PS00211">
    <property type="entry name" value="ABC_TRANSPORTER_1"/>
    <property type="match status" value="1"/>
</dbReference>
<evidence type="ECO:0000256" key="4">
    <source>
        <dbReference type="ARBA" id="ARBA00022967"/>
    </source>
</evidence>
<keyword evidence="8" id="KW-1185">Reference proteome</keyword>
<dbReference type="Proteomes" id="UP000199063">
    <property type="component" value="Unassembled WGS sequence"/>
</dbReference>
<dbReference type="InterPro" id="IPR017871">
    <property type="entry name" value="ABC_transporter-like_CS"/>
</dbReference>
<dbReference type="EMBL" id="FNHI01000006">
    <property type="protein sequence ID" value="SDM29599.1"/>
    <property type="molecule type" value="Genomic_DNA"/>
</dbReference>